<comment type="caution">
    <text evidence="1">The sequence shown here is derived from an EMBL/GenBank/DDBJ whole genome shotgun (WGS) entry which is preliminary data.</text>
</comment>
<evidence type="ECO:0000313" key="2">
    <source>
        <dbReference type="Proteomes" id="UP000033876"/>
    </source>
</evidence>
<gene>
    <name evidence="1" type="ORF">US50_C0023G0006</name>
</gene>
<proteinExistence type="predicted"/>
<reference evidence="1 2" key="1">
    <citation type="journal article" date="2015" name="Nature">
        <title>rRNA introns, odd ribosomes, and small enigmatic genomes across a large radiation of phyla.</title>
        <authorList>
            <person name="Brown C.T."/>
            <person name="Hug L.A."/>
            <person name="Thomas B.C."/>
            <person name="Sharon I."/>
            <person name="Castelle C.J."/>
            <person name="Singh A."/>
            <person name="Wilkins M.J."/>
            <person name="Williams K.H."/>
            <person name="Banfield J.F."/>
        </authorList>
    </citation>
    <scope>NUCLEOTIDE SEQUENCE [LARGE SCALE GENOMIC DNA]</scope>
</reference>
<accession>A0A0G0JEI5</accession>
<name>A0A0G0JEI5_9BACT</name>
<dbReference type="Proteomes" id="UP000033876">
    <property type="component" value="Unassembled WGS sequence"/>
</dbReference>
<evidence type="ECO:0000313" key="1">
    <source>
        <dbReference type="EMBL" id="KKQ35164.1"/>
    </source>
</evidence>
<dbReference type="EMBL" id="LBTF01000023">
    <property type="protein sequence ID" value="KKQ35164.1"/>
    <property type="molecule type" value="Genomic_DNA"/>
</dbReference>
<dbReference type="AlphaFoldDB" id="A0A0G0JEI5"/>
<protein>
    <submittedName>
        <fullName evidence="1">Uncharacterized protein</fullName>
    </submittedName>
</protein>
<sequence length="297" mass="35162">MKKKMSTANQGKNIILNPESLILNKRWWPSKEEFAEFERKILELGYQKITNQEKHFDFDRLGLFAPEGRKNEGPEVGYKFNQNHMTVKIWTSYVRKVNQVNQASQVNQVVELKKKDSVWIVYLIGDEAVQFQRLYRTKTFLTRLLSFARAARNRVANRPLCPENKSMMIVVKRKLKKDLVNGQVVTKYWRAKYWRCLCKSHKTPPQSSPYKGEEVPKKFYTEHWETHGLDEIDLNFLKPRKKWRKKYYDKRRKTLINKLTGKPEKFQIAGTSITRRKSWKKNRPGNAIPAGQLALTL</sequence>
<organism evidence="1 2">
    <name type="scientific">Candidatus Nomurabacteria bacterium GW2011_GWB1_37_5</name>
    <dbReference type="NCBI Taxonomy" id="1618742"/>
    <lineage>
        <taxon>Bacteria</taxon>
        <taxon>Candidatus Nomuraibacteriota</taxon>
    </lineage>
</organism>